<organism evidence="2 3">
    <name type="scientific">Palleronia sediminis</name>
    <dbReference type="NCBI Taxonomy" id="2547833"/>
    <lineage>
        <taxon>Bacteria</taxon>
        <taxon>Pseudomonadati</taxon>
        <taxon>Pseudomonadota</taxon>
        <taxon>Alphaproteobacteria</taxon>
        <taxon>Rhodobacterales</taxon>
        <taxon>Roseobacteraceae</taxon>
        <taxon>Palleronia</taxon>
    </lineage>
</organism>
<dbReference type="EMBL" id="SNAA01000020">
    <property type="protein sequence ID" value="TDL75957.1"/>
    <property type="molecule type" value="Genomic_DNA"/>
</dbReference>
<keyword evidence="1" id="KW-0812">Transmembrane</keyword>
<accession>A0A4R6A0Q3</accession>
<proteinExistence type="predicted"/>
<gene>
    <name evidence="2" type="ORF">E2L08_14670</name>
</gene>
<keyword evidence="1" id="KW-1133">Transmembrane helix</keyword>
<feature type="transmembrane region" description="Helical" evidence="1">
    <location>
        <begin position="53"/>
        <end position="70"/>
    </location>
</feature>
<dbReference type="Proteomes" id="UP000295701">
    <property type="component" value="Unassembled WGS sequence"/>
</dbReference>
<evidence type="ECO:0008006" key="4">
    <source>
        <dbReference type="Google" id="ProtNLM"/>
    </source>
</evidence>
<dbReference type="OrthoDB" id="7362327at2"/>
<reference evidence="2 3" key="1">
    <citation type="submission" date="2019-03" db="EMBL/GenBank/DDBJ databases">
        <title>Primorskyibacter sp. SS33 isolated from sediments.</title>
        <authorList>
            <person name="Xunke S."/>
        </authorList>
    </citation>
    <scope>NUCLEOTIDE SEQUENCE [LARGE SCALE GENOMIC DNA]</scope>
    <source>
        <strain evidence="2 3">SS33</strain>
    </source>
</reference>
<protein>
    <recommendedName>
        <fullName evidence="4">DUF3329 domain-containing protein</fullName>
    </recommendedName>
</protein>
<comment type="caution">
    <text evidence="2">The sequence shown here is derived from an EMBL/GenBank/DDBJ whole genome shotgun (WGS) entry which is preliminary data.</text>
</comment>
<dbReference type="RefSeq" id="WP_133397851.1">
    <property type="nucleotide sequence ID" value="NZ_SNAA01000020.1"/>
</dbReference>
<sequence length="77" mass="8590">MTLRDGTTSMPPERRGFFDVRVPMFRPLWRRIAATAVTAGWAALELTAGNPGFALLFAAAAAVLFYQFFLDWRPPEG</sequence>
<evidence type="ECO:0000313" key="3">
    <source>
        <dbReference type="Proteomes" id="UP000295701"/>
    </source>
</evidence>
<evidence type="ECO:0000313" key="2">
    <source>
        <dbReference type="EMBL" id="TDL75957.1"/>
    </source>
</evidence>
<name>A0A4R6A0Q3_9RHOB</name>
<dbReference type="AlphaFoldDB" id="A0A4R6A0Q3"/>
<keyword evidence="1" id="KW-0472">Membrane</keyword>
<keyword evidence="3" id="KW-1185">Reference proteome</keyword>
<evidence type="ECO:0000256" key="1">
    <source>
        <dbReference type="SAM" id="Phobius"/>
    </source>
</evidence>